<dbReference type="SUPFAM" id="SSF46785">
    <property type="entry name" value="Winged helix' DNA-binding domain"/>
    <property type="match status" value="1"/>
</dbReference>
<dbReference type="InterPro" id="IPR026881">
    <property type="entry name" value="WYL_dom"/>
</dbReference>
<dbReference type="PROSITE" id="PS52050">
    <property type="entry name" value="WYL"/>
    <property type="match status" value="1"/>
</dbReference>
<dbReference type="Pfam" id="PF08279">
    <property type="entry name" value="HTH_11"/>
    <property type="match status" value="1"/>
</dbReference>
<dbReference type="Gene3D" id="1.10.10.10">
    <property type="entry name" value="Winged helix-like DNA-binding domain superfamily/Winged helix DNA-binding domain"/>
    <property type="match status" value="1"/>
</dbReference>
<sequence>MNRTDRLLGLVLELQSRSWARAEDLARSFEVSRRTVYRDILALNEAGVPVISVPGRGYALMDGYFLPPLHFSAEEGFVLLLGSDIAARSFAGVYGDAARSAGRKIEAVLSGEARENAAYLRDNLRLISLEDPRLQALQRPLLTALLERRVVRFGYRAPGRDPQVREVHPHGLFRLGGVWMLAAFDPCREALRNFRLDRIDGLELGERHFARQPDFRLERRPDLEERHLRVRVRLDPSAAAVAAERRCYYTVLEEPDEQGLTVTLRCRRLEEVLPWVLSWGGALQPLEPPELRERLRLEAQRTLERC</sequence>
<feature type="domain" description="WYL" evidence="2">
    <location>
        <begin position="140"/>
        <end position="203"/>
    </location>
</feature>
<gene>
    <name evidence="4" type="ORF">HNR42_003085</name>
</gene>
<name>A0A841I6W6_9DEIO</name>
<dbReference type="Pfam" id="PF25583">
    <property type="entry name" value="WCX"/>
    <property type="match status" value="1"/>
</dbReference>
<dbReference type="InterPro" id="IPR028349">
    <property type="entry name" value="PafC-like"/>
</dbReference>
<dbReference type="PANTHER" id="PTHR34580">
    <property type="match status" value="1"/>
</dbReference>
<dbReference type="AlphaFoldDB" id="A0A841I6W6"/>
<evidence type="ECO:0000313" key="4">
    <source>
        <dbReference type="EMBL" id="MBB6099632.1"/>
    </source>
</evidence>
<dbReference type="InterPro" id="IPR036388">
    <property type="entry name" value="WH-like_DNA-bd_sf"/>
</dbReference>
<evidence type="ECO:0000259" key="3">
    <source>
        <dbReference type="Pfam" id="PF25583"/>
    </source>
</evidence>
<dbReference type="GO" id="GO:0003677">
    <property type="term" value="F:DNA binding"/>
    <property type="evidence" value="ECO:0007669"/>
    <property type="project" value="UniProtKB-KW"/>
</dbReference>
<keyword evidence="5" id="KW-1185">Reference proteome</keyword>
<feature type="domain" description="Helix-turn-helix type 11" evidence="1">
    <location>
        <begin position="10"/>
        <end position="58"/>
    </location>
</feature>
<comment type="caution">
    <text evidence="4">The sequence shown here is derived from an EMBL/GenBank/DDBJ whole genome shotgun (WGS) entry which is preliminary data.</text>
</comment>
<dbReference type="InterPro" id="IPR051534">
    <property type="entry name" value="CBASS_pafABC_assoc_protein"/>
</dbReference>
<evidence type="ECO:0000259" key="1">
    <source>
        <dbReference type="Pfam" id="PF08279"/>
    </source>
</evidence>
<dbReference type="Pfam" id="PF13280">
    <property type="entry name" value="WYL"/>
    <property type="match status" value="1"/>
</dbReference>
<evidence type="ECO:0000259" key="2">
    <source>
        <dbReference type="Pfam" id="PF13280"/>
    </source>
</evidence>
<dbReference type="InterPro" id="IPR057727">
    <property type="entry name" value="WCX_dom"/>
</dbReference>
<evidence type="ECO:0000313" key="5">
    <source>
        <dbReference type="Proteomes" id="UP000569951"/>
    </source>
</evidence>
<feature type="domain" description="WCX" evidence="3">
    <location>
        <begin position="228"/>
        <end position="303"/>
    </location>
</feature>
<accession>A0A841I6W6</accession>
<dbReference type="PANTHER" id="PTHR34580:SF1">
    <property type="entry name" value="PROTEIN PAFC"/>
    <property type="match status" value="1"/>
</dbReference>
<dbReference type="InterPro" id="IPR036390">
    <property type="entry name" value="WH_DNA-bd_sf"/>
</dbReference>
<dbReference type="InterPro" id="IPR013196">
    <property type="entry name" value="HTH_11"/>
</dbReference>
<dbReference type="EMBL" id="JACHHG010000013">
    <property type="protein sequence ID" value="MBB6099632.1"/>
    <property type="molecule type" value="Genomic_DNA"/>
</dbReference>
<organism evidence="4 5">
    <name type="scientific">Deinobacterium chartae</name>
    <dbReference type="NCBI Taxonomy" id="521158"/>
    <lineage>
        <taxon>Bacteria</taxon>
        <taxon>Thermotogati</taxon>
        <taxon>Deinococcota</taxon>
        <taxon>Deinococci</taxon>
        <taxon>Deinococcales</taxon>
        <taxon>Deinococcaceae</taxon>
        <taxon>Deinobacterium</taxon>
    </lineage>
</organism>
<keyword evidence="4" id="KW-0238">DNA-binding</keyword>
<dbReference type="RefSeq" id="WP_183988376.1">
    <property type="nucleotide sequence ID" value="NZ_JACHHG010000013.1"/>
</dbReference>
<proteinExistence type="predicted"/>
<dbReference type="Proteomes" id="UP000569951">
    <property type="component" value="Unassembled WGS sequence"/>
</dbReference>
<dbReference type="PIRSF" id="PIRSF016838">
    <property type="entry name" value="PafC"/>
    <property type="match status" value="1"/>
</dbReference>
<reference evidence="4 5" key="1">
    <citation type="submission" date="2020-08" db="EMBL/GenBank/DDBJ databases">
        <title>Genomic Encyclopedia of Type Strains, Phase IV (KMG-IV): sequencing the most valuable type-strain genomes for metagenomic binning, comparative biology and taxonomic classification.</title>
        <authorList>
            <person name="Goeker M."/>
        </authorList>
    </citation>
    <scope>NUCLEOTIDE SEQUENCE [LARGE SCALE GENOMIC DNA]</scope>
    <source>
        <strain evidence="4 5">DSM 21458</strain>
    </source>
</reference>
<protein>
    <submittedName>
        <fullName evidence="4">Putative DNA-binding transcriptional regulator YafY</fullName>
    </submittedName>
</protein>